<feature type="transmembrane region" description="Helical" evidence="1">
    <location>
        <begin position="136"/>
        <end position="154"/>
    </location>
</feature>
<dbReference type="eggNOG" id="COG3011">
    <property type="taxonomic scope" value="Bacteria"/>
</dbReference>
<keyword evidence="1" id="KW-1133">Transmembrane helix</keyword>
<feature type="transmembrane region" description="Helical" evidence="1">
    <location>
        <begin position="166"/>
        <end position="186"/>
    </location>
</feature>
<accession>F4L1L9</accession>
<name>F4L1L9_HALH1</name>
<dbReference type="KEGG" id="hhy:Halhy_0655"/>
<organism evidence="2 3">
    <name type="scientific">Haliscomenobacter hydrossis (strain ATCC 27775 / DSM 1100 / LMG 10767 / O)</name>
    <dbReference type="NCBI Taxonomy" id="760192"/>
    <lineage>
        <taxon>Bacteria</taxon>
        <taxon>Pseudomonadati</taxon>
        <taxon>Bacteroidota</taxon>
        <taxon>Saprospiria</taxon>
        <taxon>Saprospirales</taxon>
        <taxon>Haliscomenobacteraceae</taxon>
        <taxon>Haliscomenobacter</taxon>
    </lineage>
</organism>
<feature type="transmembrane region" description="Helical" evidence="1">
    <location>
        <begin position="98"/>
        <end position="116"/>
    </location>
</feature>
<reference evidence="2 3" key="1">
    <citation type="journal article" date="2011" name="Stand. Genomic Sci.">
        <title>Complete genome sequence of Haliscomenobacter hydrossis type strain (O).</title>
        <authorList>
            <consortium name="US DOE Joint Genome Institute (JGI-PGF)"/>
            <person name="Daligault H."/>
            <person name="Lapidus A."/>
            <person name="Zeytun A."/>
            <person name="Nolan M."/>
            <person name="Lucas S."/>
            <person name="Del Rio T.G."/>
            <person name="Tice H."/>
            <person name="Cheng J.F."/>
            <person name="Tapia R."/>
            <person name="Han C."/>
            <person name="Goodwin L."/>
            <person name="Pitluck S."/>
            <person name="Liolios K."/>
            <person name="Pagani I."/>
            <person name="Ivanova N."/>
            <person name="Huntemann M."/>
            <person name="Mavromatis K."/>
            <person name="Mikhailova N."/>
            <person name="Pati A."/>
            <person name="Chen A."/>
            <person name="Palaniappan K."/>
            <person name="Land M."/>
            <person name="Hauser L."/>
            <person name="Brambilla E.M."/>
            <person name="Rohde M."/>
            <person name="Verbarg S."/>
            <person name="Goker M."/>
            <person name="Bristow J."/>
            <person name="Eisen J.A."/>
            <person name="Markowitz V."/>
            <person name="Hugenholtz P."/>
            <person name="Kyrpides N.C."/>
            <person name="Klenk H.P."/>
            <person name="Woyke T."/>
        </authorList>
    </citation>
    <scope>NUCLEOTIDE SEQUENCE [LARGE SCALE GENOMIC DNA]</scope>
    <source>
        <strain evidence="3">ATCC 27775 / DSM 1100 / LMG 10767 / O</strain>
    </source>
</reference>
<dbReference type="Proteomes" id="UP000008461">
    <property type="component" value="Chromosome"/>
</dbReference>
<keyword evidence="1" id="KW-0812">Transmembrane</keyword>
<gene>
    <name evidence="2" type="ordered locus">Halhy_0655</name>
</gene>
<dbReference type="EMBL" id="CP002691">
    <property type="protein sequence ID" value="AEE48563.1"/>
    <property type="molecule type" value="Genomic_DNA"/>
</dbReference>
<proteinExistence type="predicted"/>
<evidence type="ECO:0000256" key="1">
    <source>
        <dbReference type="SAM" id="Phobius"/>
    </source>
</evidence>
<keyword evidence="1" id="KW-0472">Membrane</keyword>
<evidence type="ECO:0000313" key="3">
    <source>
        <dbReference type="Proteomes" id="UP000008461"/>
    </source>
</evidence>
<reference key="2">
    <citation type="submission" date="2011-04" db="EMBL/GenBank/DDBJ databases">
        <title>Complete sequence of chromosome of Haliscomenobacter hydrossis DSM 1100.</title>
        <authorList>
            <consortium name="US DOE Joint Genome Institute (JGI-PGF)"/>
            <person name="Lucas S."/>
            <person name="Han J."/>
            <person name="Lapidus A."/>
            <person name="Bruce D."/>
            <person name="Goodwin L."/>
            <person name="Pitluck S."/>
            <person name="Peters L."/>
            <person name="Kyrpides N."/>
            <person name="Mavromatis K."/>
            <person name="Ivanova N."/>
            <person name="Ovchinnikova G."/>
            <person name="Pagani I."/>
            <person name="Daligault H."/>
            <person name="Detter J.C."/>
            <person name="Han C."/>
            <person name="Land M."/>
            <person name="Hauser L."/>
            <person name="Markowitz V."/>
            <person name="Cheng J.-F."/>
            <person name="Hugenholtz P."/>
            <person name="Woyke T."/>
            <person name="Wu D."/>
            <person name="Verbarg S."/>
            <person name="Frueling A."/>
            <person name="Brambilla E."/>
            <person name="Klenk H.-P."/>
            <person name="Eisen J.A."/>
        </authorList>
    </citation>
    <scope>NUCLEOTIDE SEQUENCE</scope>
    <source>
        <strain>DSM 1100</strain>
    </source>
</reference>
<evidence type="ECO:0000313" key="2">
    <source>
        <dbReference type="EMBL" id="AEE48563.1"/>
    </source>
</evidence>
<protein>
    <submittedName>
        <fullName evidence="2">Uncharacterized protein</fullName>
    </submittedName>
</protein>
<keyword evidence="3" id="KW-1185">Reference proteome</keyword>
<sequence length="238" mass="27265">MKSSKKLDSKIIIYDDVCPLCKAYTSGFVQAGWLRPENRIGFAEAPPELIGRIDVDRARHEIPLYDKITGETLYGKEALFFILGEAIPVFKPLFRLRLFRAMVFGFYQIITYNRRIIANSRPPANGFDCAPDFNSFYRWLYIGIMVFFASLLFYQTAPILDLSITILTLLTGIAIISGCFIERFSVQTDYFGHLATVLFIIAILNFSLQSFPLTIPATTILGVWLFFRRIKGLRSQLW</sequence>
<dbReference type="HOGENOM" id="CLU_1164591_0_0_10"/>
<dbReference type="RefSeq" id="WP_013763127.1">
    <property type="nucleotide sequence ID" value="NC_015510.1"/>
</dbReference>
<feature type="transmembrane region" description="Helical" evidence="1">
    <location>
        <begin position="198"/>
        <end position="227"/>
    </location>
</feature>
<dbReference type="OrthoDB" id="671850at2"/>
<dbReference type="AlphaFoldDB" id="F4L1L9"/>